<dbReference type="Proteomes" id="UP000323454">
    <property type="component" value="Unassembled WGS sequence"/>
</dbReference>
<reference evidence="6 7" key="1">
    <citation type="submission" date="2019-09" db="EMBL/GenBank/DDBJ databases">
        <title>Goodfellowia gen. nov., a new genus of the Pseudonocardineae related to Actinoalloteichus, containing Goodfellowia coeruleoviolacea gen. nov., comb. nov. gen. nov., comb. nov.</title>
        <authorList>
            <person name="Labeda D."/>
        </authorList>
    </citation>
    <scope>NUCLEOTIDE SEQUENCE [LARGE SCALE GENOMIC DNA]</scope>
    <source>
        <strain evidence="6 7">AN110305</strain>
    </source>
</reference>
<dbReference type="InterPro" id="IPR001242">
    <property type="entry name" value="Condensation_dom"/>
</dbReference>
<dbReference type="GO" id="GO:0044550">
    <property type="term" value="P:secondary metabolite biosynthetic process"/>
    <property type="evidence" value="ECO:0007669"/>
    <property type="project" value="TreeGrafter"/>
</dbReference>
<reference evidence="6 7" key="2">
    <citation type="submission" date="2019-09" db="EMBL/GenBank/DDBJ databases">
        <authorList>
            <person name="Jin C."/>
        </authorList>
    </citation>
    <scope>NUCLEOTIDE SEQUENCE [LARGE SCALE GENOMIC DNA]</scope>
    <source>
        <strain evidence="6 7">AN110305</strain>
    </source>
</reference>
<dbReference type="Pfam" id="PF00550">
    <property type="entry name" value="PP-binding"/>
    <property type="match status" value="2"/>
</dbReference>
<dbReference type="Pfam" id="PF00668">
    <property type="entry name" value="Condensation"/>
    <property type="match status" value="1"/>
</dbReference>
<evidence type="ECO:0000313" key="7">
    <source>
        <dbReference type="Proteomes" id="UP000323454"/>
    </source>
</evidence>
<dbReference type="CDD" id="cd12117">
    <property type="entry name" value="A_NRPS_Srf_like"/>
    <property type="match status" value="1"/>
</dbReference>
<accession>A0A5B2WQN2</accession>
<dbReference type="FunFam" id="2.30.38.10:FF:000001">
    <property type="entry name" value="Non-ribosomal peptide synthetase PvdI"/>
    <property type="match status" value="1"/>
</dbReference>
<feature type="compositionally biased region" description="Low complexity" evidence="4">
    <location>
        <begin position="962"/>
        <end position="976"/>
    </location>
</feature>
<dbReference type="Gene3D" id="3.30.559.30">
    <property type="entry name" value="Nonribosomal peptide synthetase, condensation domain"/>
    <property type="match status" value="1"/>
</dbReference>
<dbReference type="Pfam" id="PF13193">
    <property type="entry name" value="AMP-binding_C"/>
    <property type="match status" value="1"/>
</dbReference>
<dbReference type="PANTHER" id="PTHR45527:SF1">
    <property type="entry name" value="FATTY ACID SYNTHASE"/>
    <property type="match status" value="1"/>
</dbReference>
<dbReference type="PROSITE" id="PS50075">
    <property type="entry name" value="CARRIER"/>
    <property type="match status" value="2"/>
</dbReference>
<dbReference type="InterPro" id="IPR020845">
    <property type="entry name" value="AMP-binding_CS"/>
</dbReference>
<dbReference type="PROSITE" id="PS00012">
    <property type="entry name" value="PHOSPHOPANTETHEINE"/>
    <property type="match status" value="2"/>
</dbReference>
<organism evidence="6 7">
    <name type="scientific">Solihabitans fulvus</name>
    <dbReference type="NCBI Taxonomy" id="1892852"/>
    <lineage>
        <taxon>Bacteria</taxon>
        <taxon>Bacillati</taxon>
        <taxon>Actinomycetota</taxon>
        <taxon>Actinomycetes</taxon>
        <taxon>Pseudonocardiales</taxon>
        <taxon>Pseudonocardiaceae</taxon>
        <taxon>Solihabitans</taxon>
    </lineage>
</organism>
<evidence type="ECO:0000256" key="1">
    <source>
        <dbReference type="ARBA" id="ARBA00001957"/>
    </source>
</evidence>
<gene>
    <name evidence="6" type="ORF">F0L68_34290</name>
</gene>
<dbReference type="InterPro" id="IPR020806">
    <property type="entry name" value="PKS_PP-bd"/>
</dbReference>
<dbReference type="InterPro" id="IPR010071">
    <property type="entry name" value="AA_adenyl_dom"/>
</dbReference>
<evidence type="ECO:0000256" key="4">
    <source>
        <dbReference type="SAM" id="MobiDB-lite"/>
    </source>
</evidence>
<dbReference type="InterPro" id="IPR045851">
    <property type="entry name" value="AMP-bd_C_sf"/>
</dbReference>
<dbReference type="OrthoDB" id="3243414at2"/>
<feature type="region of interest" description="Disordered" evidence="4">
    <location>
        <begin position="962"/>
        <end position="981"/>
    </location>
</feature>
<dbReference type="GO" id="GO:0008610">
    <property type="term" value="P:lipid biosynthetic process"/>
    <property type="evidence" value="ECO:0007669"/>
    <property type="project" value="UniProtKB-ARBA"/>
</dbReference>
<name>A0A5B2WQN2_9PSEU</name>
<dbReference type="Gene3D" id="3.30.300.30">
    <property type="match status" value="1"/>
</dbReference>
<dbReference type="SMART" id="SM00823">
    <property type="entry name" value="PKS_PP"/>
    <property type="match status" value="2"/>
</dbReference>
<dbReference type="FunFam" id="3.40.50.980:FF:000001">
    <property type="entry name" value="Non-ribosomal peptide synthetase"/>
    <property type="match status" value="1"/>
</dbReference>
<dbReference type="SUPFAM" id="SSF56801">
    <property type="entry name" value="Acetyl-CoA synthetase-like"/>
    <property type="match status" value="1"/>
</dbReference>
<dbReference type="Gene3D" id="3.30.559.10">
    <property type="entry name" value="Chloramphenicol acetyltransferase-like domain"/>
    <property type="match status" value="1"/>
</dbReference>
<dbReference type="PANTHER" id="PTHR45527">
    <property type="entry name" value="NONRIBOSOMAL PEPTIDE SYNTHETASE"/>
    <property type="match status" value="1"/>
</dbReference>
<dbReference type="RefSeq" id="WP_149854046.1">
    <property type="nucleotide sequence ID" value="NZ_VUOB01000072.1"/>
</dbReference>
<dbReference type="InterPro" id="IPR023213">
    <property type="entry name" value="CAT-like_dom_sf"/>
</dbReference>
<dbReference type="Gene3D" id="2.30.38.10">
    <property type="entry name" value="Luciferase, Domain 3"/>
    <property type="match status" value="1"/>
</dbReference>
<keyword evidence="2" id="KW-0596">Phosphopantetheine</keyword>
<dbReference type="GO" id="GO:0031177">
    <property type="term" value="F:phosphopantetheine binding"/>
    <property type="evidence" value="ECO:0007669"/>
    <property type="project" value="InterPro"/>
</dbReference>
<dbReference type="SUPFAM" id="SSF47336">
    <property type="entry name" value="ACP-like"/>
    <property type="match status" value="2"/>
</dbReference>
<feature type="region of interest" description="Disordered" evidence="4">
    <location>
        <begin position="1168"/>
        <end position="1189"/>
    </location>
</feature>
<dbReference type="EMBL" id="VUOB01000072">
    <property type="protein sequence ID" value="KAA2252836.1"/>
    <property type="molecule type" value="Genomic_DNA"/>
</dbReference>
<dbReference type="FunFam" id="3.40.50.12780:FF:000012">
    <property type="entry name" value="Non-ribosomal peptide synthetase"/>
    <property type="match status" value="1"/>
</dbReference>
<proteinExistence type="predicted"/>
<feature type="domain" description="Carrier" evidence="5">
    <location>
        <begin position="1091"/>
        <end position="1166"/>
    </location>
</feature>
<evidence type="ECO:0000313" key="6">
    <source>
        <dbReference type="EMBL" id="KAA2252836.1"/>
    </source>
</evidence>
<feature type="domain" description="Carrier" evidence="5">
    <location>
        <begin position="974"/>
        <end position="1049"/>
    </location>
</feature>
<dbReference type="AlphaFoldDB" id="A0A5B2WQN2"/>
<evidence type="ECO:0000256" key="3">
    <source>
        <dbReference type="ARBA" id="ARBA00022553"/>
    </source>
</evidence>
<dbReference type="InterPro" id="IPR009081">
    <property type="entry name" value="PP-bd_ACP"/>
</dbReference>
<dbReference type="SUPFAM" id="SSF52777">
    <property type="entry name" value="CoA-dependent acyltransferases"/>
    <property type="match status" value="2"/>
</dbReference>
<evidence type="ECO:0000256" key="2">
    <source>
        <dbReference type="ARBA" id="ARBA00022450"/>
    </source>
</evidence>
<dbReference type="GO" id="GO:0003824">
    <property type="term" value="F:catalytic activity"/>
    <property type="evidence" value="ECO:0007669"/>
    <property type="project" value="InterPro"/>
</dbReference>
<dbReference type="InterPro" id="IPR006162">
    <property type="entry name" value="Ppantetheine_attach_site"/>
</dbReference>
<dbReference type="GO" id="GO:0005737">
    <property type="term" value="C:cytoplasm"/>
    <property type="evidence" value="ECO:0007669"/>
    <property type="project" value="TreeGrafter"/>
</dbReference>
<protein>
    <submittedName>
        <fullName evidence="6">Amino acid adenylation domain-containing protein</fullName>
    </submittedName>
</protein>
<comment type="cofactor">
    <cofactor evidence="1">
        <name>pantetheine 4'-phosphate</name>
        <dbReference type="ChEBI" id="CHEBI:47942"/>
    </cofactor>
</comment>
<feature type="compositionally biased region" description="Pro residues" evidence="4">
    <location>
        <begin position="1171"/>
        <end position="1184"/>
    </location>
</feature>
<dbReference type="InterPro" id="IPR025110">
    <property type="entry name" value="AMP-bd_C"/>
</dbReference>
<dbReference type="PROSITE" id="PS00455">
    <property type="entry name" value="AMP_BINDING"/>
    <property type="match status" value="1"/>
</dbReference>
<dbReference type="Gene3D" id="1.10.1200.10">
    <property type="entry name" value="ACP-like"/>
    <property type="match status" value="2"/>
</dbReference>
<dbReference type="GO" id="GO:0043041">
    <property type="term" value="P:amino acid activation for nonribosomal peptide biosynthetic process"/>
    <property type="evidence" value="ECO:0007669"/>
    <property type="project" value="TreeGrafter"/>
</dbReference>
<comment type="caution">
    <text evidence="6">The sequence shown here is derived from an EMBL/GenBank/DDBJ whole genome shotgun (WGS) entry which is preliminary data.</text>
</comment>
<sequence length="1205" mass="130785">MSPTDQAVGVRRERIWLLSQLATEPSVHHNALSLRIHGPVDVATVTRALDVVLARHEVLRTVFSFRGGEIVPAVLDGPVALTVVEELRALPAADRAAELARLTEEQLRAPFDLAASPPVRCTLVRLGPYRYELLVVAHQIAADRRSLELLGEEIGAVYQALVHGDAPEAGPAGSSFGELAEDAEARLSGGDLADSLDFWKHAVADLPDARSLPYQRSRPELGTQATGRTEFTVRSTVAARLRELASAERTDVSTVVLAGVVTLLHRQLRASDLVLGVPTDLRDAASADVVGPLTETLPLRLRLPYDPTWREVVRVVRDGLRDVAAHREVPLQRLIEFARPERQLSMHPLFQILVAGAPAVPRPRTIGGVTFDPRLVDVARSPFDIEFRVADRDSLDGALSFQEELFARRNVDTIAEQLLHLLRQLAEDPDTRLSNVALIGGDERERILYGWNRTAVDYPRDALVHELFEQWADRTPQAPALLWEETGYTYAELDRRANQLAHYLRELGAGRETRIGLHFGYSAEWVVSALATLKVGAAYVPLDPSYPADRLAMMCRSADVEILLSHVGAGESPETPGVRRVLVDSEPAIADQPGDRLATEVRPDQLAYVMFTSGSTGRPKGIAVSHRNIVRTVRGITYTRFAPGDSVAQGSNISFDATTLETWGALLNGARLVGLRKSDLLEPQRLRAQLVENEIDMMFLPAALMKQLVAEAPATFASLRYFQSGGEQADYHTHRRIIANGVPENLINPYGPTETTVNATAYRTNDLTDDEQHVPIGFPLANTTCYVLDQYWQPVPAGVVGELFIGGDGVSRGYLGQPGLTAEKFVPDPYGEAAGARMYRTGDLARYRADGAIEFLGRADRQIKIRGFRVEPGEVEAAVLLSGQVKEVSVQVGDDAGGDHQLVAYLVPSAPDPDLAGLREFMREQVPSYMVPALYVPVPSLPLNANGKLDIRALAEFAPSASAQAEPAQSEQAEPSTATEGRLDALMTGVLALTGMGVHDDFFRAGGDSLKAVALVTRARTMFRLDIPLSAVFRNPTVASLAAEIDRLRAAPAAPAQPVRSRPEAKQDKQIQVTAPPVAAPAPQEVRPVARAGASTQDRVVEIWQEVLDVSGLGPDDDFFMLGGHSLKVTRVASRVKAVFGVNVPLRLLFANSTVKAFADAVDSLLEPSGPADPLPTPSDPAPADPVTGLENLIDEVRRIADEAE</sequence>
<keyword evidence="3" id="KW-0597">Phosphoprotein</keyword>
<dbReference type="Pfam" id="PF00501">
    <property type="entry name" value="AMP-binding"/>
    <property type="match status" value="1"/>
</dbReference>
<dbReference type="Gene3D" id="3.40.50.980">
    <property type="match status" value="2"/>
</dbReference>
<evidence type="ECO:0000259" key="5">
    <source>
        <dbReference type="PROSITE" id="PS50075"/>
    </source>
</evidence>
<keyword evidence="7" id="KW-1185">Reference proteome</keyword>
<dbReference type="NCBIfam" id="TIGR01733">
    <property type="entry name" value="AA-adenyl-dom"/>
    <property type="match status" value="1"/>
</dbReference>
<dbReference type="InterPro" id="IPR000873">
    <property type="entry name" value="AMP-dep_synth/lig_dom"/>
</dbReference>
<dbReference type="InterPro" id="IPR036736">
    <property type="entry name" value="ACP-like_sf"/>
</dbReference>